<gene>
    <name evidence="1" type="ORF">EV671_1001224</name>
</gene>
<sequence>MTSPAADPFALNTAASVHIEQVGAGCPVLVIDDFYADPHAVRALALGGNYDSSLAYYPGLHARIDSALIQPLFERVATLLRQLGHAQVRAEALFSDFSIVTTPARQMLAKQKHPHVDGLPLAGVVYLSPELDVGTAFFEHRPLGLAMLRNADEIERYDAWLHQQGQSTQPDTYAVEDGTVWVKLHAVTGRFNRMVMYPGNAFHSIDMRDVPASQTLASARLTQRLFLSALN</sequence>
<organism evidence="1 2">
    <name type="scientific">Roseateles saccharophilus</name>
    <name type="common">Pseudomonas saccharophila</name>
    <dbReference type="NCBI Taxonomy" id="304"/>
    <lineage>
        <taxon>Bacteria</taxon>
        <taxon>Pseudomonadati</taxon>
        <taxon>Pseudomonadota</taxon>
        <taxon>Betaproteobacteria</taxon>
        <taxon>Burkholderiales</taxon>
        <taxon>Sphaerotilaceae</taxon>
        <taxon>Roseateles</taxon>
    </lineage>
</organism>
<name>A0A4R3VKQ5_ROSSA</name>
<dbReference type="Pfam" id="PF20043">
    <property type="entry name" value="DUF6445"/>
    <property type="match status" value="1"/>
</dbReference>
<evidence type="ECO:0000313" key="1">
    <source>
        <dbReference type="EMBL" id="TCV04468.1"/>
    </source>
</evidence>
<dbReference type="OrthoDB" id="4048724at2"/>
<protein>
    <submittedName>
        <fullName evidence="1">Uncharacterized protein</fullName>
    </submittedName>
</protein>
<dbReference type="EMBL" id="SMBU01000001">
    <property type="protein sequence ID" value="TCV04468.1"/>
    <property type="molecule type" value="Genomic_DNA"/>
</dbReference>
<accession>A0A4R3VKQ5</accession>
<dbReference type="Proteomes" id="UP000295110">
    <property type="component" value="Unassembled WGS sequence"/>
</dbReference>
<dbReference type="AlphaFoldDB" id="A0A4R3VKQ5"/>
<evidence type="ECO:0000313" key="2">
    <source>
        <dbReference type="Proteomes" id="UP000295110"/>
    </source>
</evidence>
<reference evidence="1 2" key="1">
    <citation type="submission" date="2019-03" db="EMBL/GenBank/DDBJ databases">
        <title>Genomic Encyclopedia of Type Strains, Phase IV (KMG-IV): sequencing the most valuable type-strain genomes for metagenomic binning, comparative biology and taxonomic classification.</title>
        <authorList>
            <person name="Goeker M."/>
        </authorList>
    </citation>
    <scope>NUCLEOTIDE SEQUENCE [LARGE SCALE GENOMIC DNA]</scope>
    <source>
        <strain evidence="1 2">DSM 654</strain>
    </source>
</reference>
<comment type="caution">
    <text evidence="1">The sequence shown here is derived from an EMBL/GenBank/DDBJ whole genome shotgun (WGS) entry which is preliminary data.</text>
</comment>
<proteinExistence type="predicted"/>
<dbReference type="InterPro" id="IPR045617">
    <property type="entry name" value="DUF6445"/>
</dbReference>
<keyword evidence="2" id="KW-1185">Reference proteome</keyword>
<dbReference type="RefSeq" id="WP_132569165.1">
    <property type="nucleotide sequence ID" value="NZ_CBCSGL010000004.1"/>
</dbReference>